<dbReference type="PANTHER" id="PTHR12755">
    <property type="entry name" value="CLEAVAGE/POLYADENYLATION FACTOR IA SUBUNIT CLP1P"/>
    <property type="match status" value="1"/>
</dbReference>
<evidence type="ECO:0000256" key="5">
    <source>
        <dbReference type="ARBA" id="ARBA00022741"/>
    </source>
</evidence>
<dbReference type="Proteomes" id="UP001153365">
    <property type="component" value="Unassembled WGS sequence"/>
</dbReference>
<reference evidence="10" key="1">
    <citation type="submission" date="2022-06" db="EMBL/GenBank/DDBJ databases">
        <authorList>
            <consortium name="SYNGENTA / RWTH Aachen University"/>
        </authorList>
    </citation>
    <scope>NUCLEOTIDE SEQUENCE</scope>
</reference>
<dbReference type="Gene3D" id="3.40.50.300">
    <property type="entry name" value="P-loop containing nucleotide triphosphate hydrolases"/>
    <property type="match status" value="1"/>
</dbReference>
<evidence type="ECO:0000256" key="6">
    <source>
        <dbReference type="ARBA" id="ARBA00022777"/>
    </source>
</evidence>
<evidence type="ECO:0000256" key="1">
    <source>
        <dbReference type="ARBA" id="ARBA00011003"/>
    </source>
</evidence>
<dbReference type="InterPro" id="IPR027417">
    <property type="entry name" value="P-loop_NTPase"/>
</dbReference>
<accession>A0AAV0B1Y3</accession>
<feature type="domain" description="Clp1 P-loop" evidence="9">
    <location>
        <begin position="479"/>
        <end position="525"/>
    </location>
</feature>
<feature type="region of interest" description="Disordered" evidence="8">
    <location>
        <begin position="16"/>
        <end position="146"/>
    </location>
</feature>
<dbReference type="GO" id="GO:0005634">
    <property type="term" value="C:nucleus"/>
    <property type="evidence" value="ECO:0007669"/>
    <property type="project" value="TreeGrafter"/>
</dbReference>
<feature type="compositionally biased region" description="Basic residues" evidence="8">
    <location>
        <begin position="124"/>
        <end position="139"/>
    </location>
</feature>
<organism evidence="10 11">
    <name type="scientific">Phakopsora pachyrhizi</name>
    <name type="common">Asian soybean rust disease fungus</name>
    <dbReference type="NCBI Taxonomy" id="170000"/>
    <lineage>
        <taxon>Eukaryota</taxon>
        <taxon>Fungi</taxon>
        <taxon>Dikarya</taxon>
        <taxon>Basidiomycota</taxon>
        <taxon>Pucciniomycotina</taxon>
        <taxon>Pucciniomycetes</taxon>
        <taxon>Pucciniales</taxon>
        <taxon>Phakopsoraceae</taxon>
        <taxon>Phakopsora</taxon>
    </lineage>
</organism>
<gene>
    <name evidence="10" type="ORF">PPACK8108_LOCUS12439</name>
</gene>
<feature type="compositionally biased region" description="Acidic residues" evidence="8">
    <location>
        <begin position="59"/>
        <end position="68"/>
    </location>
</feature>
<evidence type="ECO:0000256" key="2">
    <source>
        <dbReference type="ARBA" id="ARBA00018706"/>
    </source>
</evidence>
<dbReference type="EMBL" id="CALTRL010002984">
    <property type="protein sequence ID" value="CAH7677302.1"/>
    <property type="molecule type" value="Genomic_DNA"/>
</dbReference>
<sequence>MLSAVAARLASKLLAKNGNPADSPVATEKNRSGRQLVELKDVPDIVLDDPQTSLSDEEKGSDDEDDCSNDNNLCPKRSKRYFSTAVMSNATKPDEMKRNDTPFKEETMSGQDPEPSSSSPLPSIKRRRSDSFKRHHHREPKPSFVDPKCVSNWEPIWGGTEQNVERFEDPIDGSEGWIFGLLEREALIPIGTLNLQVLSGSVEISGSIITSNSKGPTEIFAPPSHPLPIIRSTIHSTLGTLSSNVGNVSIRCCNFASVIRITNLNTGIQAIDRVWSSSGLKRSIWKHFATNQPLRGKNWTLVLSLTPEVACLRSLPSWSDILSTCNRAPTINSDAISYLVQGSKGSGKSTFSTLLINSLLNRYQRVALLDLDPGQPILTPPTLISLHLLDSPILGPTFCRLVSPYLSTSTSIYLGHTSPKDCPSRYLEASNKLLNIFYNLNHSRSSNQHQQNQSFRGRRFRKKTVKETVVQDSLPKISSKSDVIPLVINTIGWTKGLGEDLLTHICQSIEPTHIFNLGGMVEEDCHLQSTGPPIGQGKECFINIESVDSNNPLSQRLTSSDSRMINLISYFNASPLLENRGRLMSKYINRWKFEEPIWRQRPYEVAVEPIELPDHQDFDKIHLGYVLNGTIIGFVEDEDDEREGSELGRWIGFGLIRGIDDKRKVVQILTPACPIDKPEINQSQNDDVERRQEEDDSYHYQRRIKFLKYSEPEVPVILLNLADYLEESAGLVSKLPPYFARIDRGGRTCNDSNVTKGKEIIDLVGSQKKRFRRNVQRRSQLLTK</sequence>
<comment type="caution">
    <text evidence="10">The sequence shown here is derived from an EMBL/GenBank/DDBJ whole genome shotgun (WGS) entry which is preliminary data.</text>
</comment>
<protein>
    <recommendedName>
        <fullName evidence="3">Polynucleotide 5'-hydroxyl-kinase GRC3</fullName>
    </recommendedName>
    <alternativeName>
        <fullName evidence="2">Polynucleotide 5'-hydroxyl-kinase grc3</fullName>
    </alternativeName>
</protein>
<comment type="similarity">
    <text evidence="1">Belongs to the Clp1 family. NOL9/GRC3 subfamily.</text>
</comment>
<keyword evidence="7" id="KW-0067">ATP-binding</keyword>
<dbReference type="AlphaFoldDB" id="A0AAV0B1Y3"/>
<evidence type="ECO:0000313" key="11">
    <source>
        <dbReference type="Proteomes" id="UP001153365"/>
    </source>
</evidence>
<feature type="domain" description="Clp1 P-loop" evidence="9">
    <location>
        <begin position="342"/>
        <end position="439"/>
    </location>
</feature>
<evidence type="ECO:0000313" key="10">
    <source>
        <dbReference type="EMBL" id="CAH7677302.1"/>
    </source>
</evidence>
<dbReference type="Pfam" id="PF16575">
    <property type="entry name" value="CLP1_P"/>
    <property type="match status" value="2"/>
</dbReference>
<proteinExistence type="inferred from homology"/>
<evidence type="ECO:0000256" key="7">
    <source>
        <dbReference type="ARBA" id="ARBA00022840"/>
    </source>
</evidence>
<name>A0AAV0B1Y3_PHAPC</name>
<dbReference type="GO" id="GO:0005524">
    <property type="term" value="F:ATP binding"/>
    <property type="evidence" value="ECO:0007669"/>
    <property type="project" value="UniProtKB-KW"/>
</dbReference>
<evidence type="ECO:0000256" key="4">
    <source>
        <dbReference type="ARBA" id="ARBA00022679"/>
    </source>
</evidence>
<evidence type="ECO:0000256" key="3">
    <source>
        <dbReference type="ARBA" id="ARBA00019824"/>
    </source>
</evidence>
<keyword evidence="11" id="KW-1185">Reference proteome</keyword>
<dbReference type="InterPro" id="IPR045116">
    <property type="entry name" value="Clp1/Grc3"/>
</dbReference>
<dbReference type="GO" id="GO:0051731">
    <property type="term" value="F:polynucleotide 5'-hydroxyl-kinase activity"/>
    <property type="evidence" value="ECO:0007669"/>
    <property type="project" value="InterPro"/>
</dbReference>
<feature type="compositionally biased region" description="Basic and acidic residues" evidence="8">
    <location>
        <begin position="92"/>
        <end position="107"/>
    </location>
</feature>
<evidence type="ECO:0000259" key="9">
    <source>
        <dbReference type="Pfam" id="PF16575"/>
    </source>
</evidence>
<keyword evidence="4" id="KW-0808">Transferase</keyword>
<feature type="region of interest" description="Disordered" evidence="8">
    <location>
        <begin position="676"/>
        <end position="695"/>
    </location>
</feature>
<evidence type="ECO:0000256" key="8">
    <source>
        <dbReference type="SAM" id="MobiDB-lite"/>
    </source>
</evidence>
<dbReference type="SUPFAM" id="SSF52540">
    <property type="entry name" value="P-loop containing nucleoside triphosphate hydrolases"/>
    <property type="match status" value="1"/>
</dbReference>
<dbReference type="GO" id="GO:0000448">
    <property type="term" value="P:cleavage in ITS2 between 5.8S rRNA and LSU-rRNA of tricistronic rRNA transcript (SSU-rRNA, 5.8S rRNA, LSU-rRNA)"/>
    <property type="evidence" value="ECO:0007669"/>
    <property type="project" value="TreeGrafter"/>
</dbReference>
<dbReference type="InterPro" id="IPR032319">
    <property type="entry name" value="CLP1_P"/>
</dbReference>
<dbReference type="PANTHER" id="PTHR12755:SF3">
    <property type="entry name" value="POLYNUCLEOTIDE 5'-HYDROXYL-KINASE NOL9"/>
    <property type="match status" value="1"/>
</dbReference>
<keyword evidence="5" id="KW-0547">Nucleotide-binding</keyword>
<keyword evidence="6" id="KW-0418">Kinase</keyword>